<dbReference type="RefSeq" id="XP_024322805.1">
    <property type="nucleotide sequence ID" value="XM_024468187.1"/>
</dbReference>
<keyword evidence="1" id="KW-1133">Transmembrane helix</keyword>
<reference evidence="2" key="1">
    <citation type="submission" date="2016-03" db="EMBL/GenBank/DDBJ databases">
        <title>Updated assembly of Pseudogymnoascus destructans, the fungus causing white-nose syndrome of bats.</title>
        <authorList>
            <person name="Palmer J.M."/>
            <person name="Drees K.P."/>
            <person name="Foster J.T."/>
            <person name="Lindner D.L."/>
        </authorList>
    </citation>
    <scope>NUCLEOTIDE SEQUENCE [LARGE SCALE GENOMIC DNA]</scope>
    <source>
        <strain evidence="2">20631-21</strain>
    </source>
</reference>
<keyword evidence="1" id="KW-0472">Membrane</keyword>
<dbReference type="EMBL" id="KV441400">
    <property type="protein sequence ID" value="OAF57516.1"/>
    <property type="molecule type" value="Genomic_DNA"/>
</dbReference>
<dbReference type="PANTHER" id="PTHR34292:SF1">
    <property type="entry name" value="OUTER SPORE WALL PROTEIN RRT8"/>
    <property type="match status" value="1"/>
</dbReference>
<evidence type="ECO:0000256" key="1">
    <source>
        <dbReference type="SAM" id="Phobius"/>
    </source>
</evidence>
<name>A0A177A5P0_9PEZI</name>
<dbReference type="eggNOG" id="ENOG502SH72">
    <property type="taxonomic scope" value="Eukaryota"/>
</dbReference>
<dbReference type="GO" id="GO:0005619">
    <property type="term" value="C:ascospore wall"/>
    <property type="evidence" value="ECO:0007669"/>
    <property type="project" value="TreeGrafter"/>
</dbReference>
<feature type="transmembrane region" description="Helical" evidence="1">
    <location>
        <begin position="73"/>
        <end position="92"/>
    </location>
</feature>
<dbReference type="Proteomes" id="UP000077154">
    <property type="component" value="Unassembled WGS sequence"/>
</dbReference>
<dbReference type="AlphaFoldDB" id="A0A177A5P0"/>
<feature type="transmembrane region" description="Helical" evidence="1">
    <location>
        <begin position="14"/>
        <end position="34"/>
    </location>
</feature>
<evidence type="ECO:0000313" key="2">
    <source>
        <dbReference type="EMBL" id="OAF57516.1"/>
    </source>
</evidence>
<proteinExistence type="predicted"/>
<dbReference type="OrthoDB" id="2107885at2759"/>
<organism evidence="2">
    <name type="scientific">Pseudogymnoascus destructans</name>
    <dbReference type="NCBI Taxonomy" id="655981"/>
    <lineage>
        <taxon>Eukaryota</taxon>
        <taxon>Fungi</taxon>
        <taxon>Dikarya</taxon>
        <taxon>Ascomycota</taxon>
        <taxon>Pezizomycotina</taxon>
        <taxon>Leotiomycetes</taxon>
        <taxon>Thelebolales</taxon>
        <taxon>Thelebolaceae</taxon>
        <taxon>Pseudogymnoascus</taxon>
    </lineage>
</organism>
<dbReference type="VEuPathDB" id="FungiDB:GMDG_03057"/>
<feature type="transmembrane region" description="Helical" evidence="1">
    <location>
        <begin position="155"/>
        <end position="175"/>
    </location>
</feature>
<sequence length="280" mass="31406">MRYLTPLGKALYPALYPIWGVWFFIAHPPFWSLFKTRLIPMLFLSLLVYTLLFMLAFLPQAALLAIFHGPAAFVSAAFLVLGEGAVIVALLFEAFFVDETLVDVFDATLLSQHQEALLSPSRTIFPAASNSVKALGPPTEKAVYGPFSFRQIAEFVLFLPLNFIPFAGVPLFLILTGRRAGPLQHWRYFKLRGLGRKERNKEVESRRWGYTWFGTIALLLQLVPVLSMFFLLTSAAGSALWVADLEEARQRRLLAAESVVGGAEVNDEFPPEYTDTEDQV</sequence>
<accession>A0A177A5P0</accession>
<protein>
    <submittedName>
        <fullName evidence="2">Uncharacterized protein</fullName>
    </submittedName>
</protein>
<dbReference type="InterPro" id="IPR052786">
    <property type="entry name" value="Spore_wall_assembly"/>
</dbReference>
<dbReference type="GO" id="GO:0005811">
    <property type="term" value="C:lipid droplet"/>
    <property type="evidence" value="ECO:0007669"/>
    <property type="project" value="TreeGrafter"/>
</dbReference>
<gene>
    <name evidence="2" type="ORF">VC83_04557</name>
</gene>
<dbReference type="GeneID" id="36287628"/>
<dbReference type="GO" id="GO:0005628">
    <property type="term" value="C:prospore membrane"/>
    <property type="evidence" value="ECO:0007669"/>
    <property type="project" value="TreeGrafter"/>
</dbReference>
<feature type="transmembrane region" description="Helical" evidence="1">
    <location>
        <begin position="46"/>
        <end position="67"/>
    </location>
</feature>
<dbReference type="PANTHER" id="PTHR34292">
    <property type="entry name" value="OUTER SPORE WALL PROTEIN LDS1"/>
    <property type="match status" value="1"/>
</dbReference>
<feature type="transmembrane region" description="Helical" evidence="1">
    <location>
        <begin position="210"/>
        <end position="243"/>
    </location>
</feature>
<keyword evidence="1" id="KW-0812">Transmembrane</keyword>